<evidence type="ECO:0000313" key="1">
    <source>
        <dbReference type="EMBL" id="SDL80530.1"/>
    </source>
</evidence>
<accession>A0A1G9N1Z3</accession>
<dbReference type="Proteomes" id="UP000198901">
    <property type="component" value="Unassembled WGS sequence"/>
</dbReference>
<reference evidence="1 2" key="1">
    <citation type="submission" date="2016-10" db="EMBL/GenBank/DDBJ databases">
        <authorList>
            <person name="de Groot N.N."/>
        </authorList>
    </citation>
    <scope>NUCLEOTIDE SEQUENCE [LARGE SCALE GENOMIC DNA]</scope>
    <source>
        <strain evidence="1 2">DSM 21668</strain>
    </source>
</reference>
<name>A0A1G9N1Z3_9BACT</name>
<sequence>MVFKVEGGGFNRVFCTLVGFKLTKLTSDWVSVCIFVPDQSFQTAVQRPAQGSCQHRRFP</sequence>
<protein>
    <submittedName>
        <fullName evidence="1">Uncharacterized protein</fullName>
    </submittedName>
</protein>
<dbReference type="EMBL" id="FNGS01000003">
    <property type="protein sequence ID" value="SDL80530.1"/>
    <property type="molecule type" value="Genomic_DNA"/>
</dbReference>
<dbReference type="STRING" id="563176.SAMN04488090_1834"/>
<proteinExistence type="predicted"/>
<organism evidence="1 2">
    <name type="scientific">Siphonobacter aquaeclarae</name>
    <dbReference type="NCBI Taxonomy" id="563176"/>
    <lineage>
        <taxon>Bacteria</taxon>
        <taxon>Pseudomonadati</taxon>
        <taxon>Bacteroidota</taxon>
        <taxon>Cytophagia</taxon>
        <taxon>Cytophagales</taxon>
        <taxon>Cytophagaceae</taxon>
        <taxon>Siphonobacter</taxon>
    </lineage>
</organism>
<dbReference type="AlphaFoldDB" id="A0A1G9N1Z3"/>
<gene>
    <name evidence="1" type="ORF">SAMN04488090_1834</name>
</gene>
<keyword evidence="2" id="KW-1185">Reference proteome</keyword>
<evidence type="ECO:0000313" key="2">
    <source>
        <dbReference type="Proteomes" id="UP000198901"/>
    </source>
</evidence>